<dbReference type="Proteomes" id="UP001501074">
    <property type="component" value="Unassembled WGS sequence"/>
</dbReference>
<gene>
    <name evidence="2" type="ORF">GCM10022223_61590</name>
</gene>
<name>A0ABP7AKT6_9ACTN</name>
<keyword evidence="1" id="KW-0472">Membrane</keyword>
<organism evidence="2 3">
    <name type="scientific">Kineosporia mesophila</name>
    <dbReference type="NCBI Taxonomy" id="566012"/>
    <lineage>
        <taxon>Bacteria</taxon>
        <taxon>Bacillati</taxon>
        <taxon>Actinomycetota</taxon>
        <taxon>Actinomycetes</taxon>
        <taxon>Kineosporiales</taxon>
        <taxon>Kineosporiaceae</taxon>
        <taxon>Kineosporia</taxon>
    </lineage>
</organism>
<protein>
    <recommendedName>
        <fullName evidence="4">PepSY domain-containing protein</fullName>
    </recommendedName>
</protein>
<evidence type="ECO:0008006" key="4">
    <source>
        <dbReference type="Google" id="ProtNLM"/>
    </source>
</evidence>
<proteinExistence type="predicted"/>
<reference evidence="3" key="1">
    <citation type="journal article" date="2019" name="Int. J. Syst. Evol. Microbiol.">
        <title>The Global Catalogue of Microorganisms (GCM) 10K type strain sequencing project: providing services to taxonomists for standard genome sequencing and annotation.</title>
        <authorList>
            <consortium name="The Broad Institute Genomics Platform"/>
            <consortium name="The Broad Institute Genome Sequencing Center for Infectious Disease"/>
            <person name="Wu L."/>
            <person name="Ma J."/>
        </authorList>
    </citation>
    <scope>NUCLEOTIDE SEQUENCE [LARGE SCALE GENOMIC DNA]</scope>
    <source>
        <strain evidence="3">JCM 16902</strain>
    </source>
</reference>
<accession>A0ABP7AKT6</accession>
<dbReference type="EMBL" id="BAAAZO010000012">
    <property type="protein sequence ID" value="GAA3634884.1"/>
    <property type="molecule type" value="Genomic_DNA"/>
</dbReference>
<keyword evidence="3" id="KW-1185">Reference proteome</keyword>
<evidence type="ECO:0000313" key="2">
    <source>
        <dbReference type="EMBL" id="GAA3634884.1"/>
    </source>
</evidence>
<comment type="caution">
    <text evidence="2">The sequence shown here is derived from an EMBL/GenBank/DDBJ whole genome shotgun (WGS) entry which is preliminary data.</text>
</comment>
<keyword evidence="1" id="KW-0812">Transmembrane</keyword>
<feature type="transmembrane region" description="Helical" evidence="1">
    <location>
        <begin position="64"/>
        <end position="84"/>
    </location>
</feature>
<sequence length="109" mass="11760">MWNDSPAQITFFEVDHPRAGLPATFVVKACDIGGHLGDVLEVRRRGTGTRDDVSLHPLSGLDLVGLWIGLPAAGFVIAAAWWLARGLIGLKWDAWVQAGRPGDGGRRPH</sequence>
<keyword evidence="1" id="KW-1133">Transmembrane helix</keyword>
<evidence type="ECO:0000313" key="3">
    <source>
        <dbReference type="Proteomes" id="UP001501074"/>
    </source>
</evidence>
<evidence type="ECO:0000256" key="1">
    <source>
        <dbReference type="SAM" id="Phobius"/>
    </source>
</evidence>